<name>A0A540K822_MALBA</name>
<feature type="signal peptide" evidence="1">
    <location>
        <begin position="1"/>
        <end position="18"/>
    </location>
</feature>
<keyword evidence="3" id="KW-1185">Reference proteome</keyword>
<comment type="caution">
    <text evidence="2">The sequence shown here is derived from an EMBL/GenBank/DDBJ whole genome shotgun (WGS) entry which is preliminary data.</text>
</comment>
<sequence>YYSSMLILSLCIYSTAEAQTDDKPKMGRWFCLQPHTSPFIYCRICKKSDDHMTKQCLRFGMLLTAVRDLRCPLCLRDDHVVALCPYRYYIPKGEKVGPGGKLVCICCQKEGGHPGEEWVGQAVGNTCRICSSTYDHRTEDCPVKKGREIVGGKFQLAMVDS</sequence>
<proteinExistence type="predicted"/>
<dbReference type="Proteomes" id="UP000315295">
    <property type="component" value="Unassembled WGS sequence"/>
</dbReference>
<dbReference type="AlphaFoldDB" id="A0A540K822"/>
<gene>
    <name evidence="2" type="ORF">C1H46_044081</name>
</gene>
<evidence type="ECO:0000313" key="3">
    <source>
        <dbReference type="Proteomes" id="UP000315295"/>
    </source>
</evidence>
<organism evidence="2 3">
    <name type="scientific">Malus baccata</name>
    <name type="common">Siberian crab apple</name>
    <name type="synonym">Pyrus baccata</name>
    <dbReference type="NCBI Taxonomy" id="106549"/>
    <lineage>
        <taxon>Eukaryota</taxon>
        <taxon>Viridiplantae</taxon>
        <taxon>Streptophyta</taxon>
        <taxon>Embryophyta</taxon>
        <taxon>Tracheophyta</taxon>
        <taxon>Spermatophyta</taxon>
        <taxon>Magnoliopsida</taxon>
        <taxon>eudicotyledons</taxon>
        <taxon>Gunneridae</taxon>
        <taxon>Pentapetalae</taxon>
        <taxon>rosids</taxon>
        <taxon>fabids</taxon>
        <taxon>Rosales</taxon>
        <taxon>Rosaceae</taxon>
        <taxon>Amygdaloideae</taxon>
        <taxon>Maleae</taxon>
        <taxon>Malus</taxon>
    </lineage>
</organism>
<evidence type="ECO:0000256" key="1">
    <source>
        <dbReference type="SAM" id="SignalP"/>
    </source>
</evidence>
<dbReference type="EMBL" id="VIEB01001824">
    <property type="protein sequence ID" value="TQD70386.1"/>
    <property type="molecule type" value="Genomic_DNA"/>
</dbReference>
<feature type="chain" id="PRO_5022075574" description="Nanos-type domain-containing protein" evidence="1">
    <location>
        <begin position="19"/>
        <end position="161"/>
    </location>
</feature>
<accession>A0A540K822</accession>
<keyword evidence="1" id="KW-0732">Signal</keyword>
<reference evidence="2 3" key="1">
    <citation type="journal article" date="2019" name="G3 (Bethesda)">
        <title>Sequencing of a Wild Apple (Malus baccata) Genome Unravels the Differences Between Cultivated and Wild Apple Species Regarding Disease Resistance and Cold Tolerance.</title>
        <authorList>
            <person name="Chen X."/>
        </authorList>
    </citation>
    <scope>NUCLEOTIDE SEQUENCE [LARGE SCALE GENOMIC DNA]</scope>
    <source>
        <strain evidence="3">cv. Shandingzi</strain>
        <tissue evidence="2">Leaves</tissue>
    </source>
</reference>
<evidence type="ECO:0000313" key="2">
    <source>
        <dbReference type="EMBL" id="TQD70386.1"/>
    </source>
</evidence>
<protein>
    <recommendedName>
        <fullName evidence="4">Nanos-type domain-containing protein</fullName>
    </recommendedName>
</protein>
<feature type="non-terminal residue" evidence="2">
    <location>
        <position position="1"/>
    </location>
</feature>
<evidence type="ECO:0008006" key="4">
    <source>
        <dbReference type="Google" id="ProtNLM"/>
    </source>
</evidence>